<dbReference type="RefSeq" id="WP_235706209.1">
    <property type="nucleotide sequence ID" value="NZ_JAKGBZ010000102.1"/>
</dbReference>
<dbReference type="Pfam" id="PF18480">
    <property type="entry name" value="DUF5615"/>
    <property type="match status" value="1"/>
</dbReference>
<gene>
    <name evidence="2" type="ORF">L2A60_19855</name>
</gene>
<name>A0ABS9E1L1_9PROT</name>
<organism evidence="2 3">
    <name type="scientific">Acidiphilium iwatense</name>
    <dbReference type="NCBI Taxonomy" id="768198"/>
    <lineage>
        <taxon>Bacteria</taxon>
        <taxon>Pseudomonadati</taxon>
        <taxon>Pseudomonadota</taxon>
        <taxon>Alphaproteobacteria</taxon>
        <taxon>Acetobacterales</taxon>
        <taxon>Acidocellaceae</taxon>
        <taxon>Acidiphilium</taxon>
    </lineage>
</organism>
<proteinExistence type="predicted"/>
<comment type="caution">
    <text evidence="2">The sequence shown here is derived from an EMBL/GenBank/DDBJ whole genome shotgun (WGS) entry which is preliminary data.</text>
</comment>
<dbReference type="EMBL" id="JAKGBZ010000102">
    <property type="protein sequence ID" value="MCF3948901.1"/>
    <property type="molecule type" value="Genomic_DNA"/>
</dbReference>
<evidence type="ECO:0000313" key="3">
    <source>
        <dbReference type="Proteomes" id="UP001521209"/>
    </source>
</evidence>
<keyword evidence="3" id="KW-1185">Reference proteome</keyword>
<evidence type="ECO:0000259" key="1">
    <source>
        <dbReference type="Pfam" id="PF18480"/>
    </source>
</evidence>
<protein>
    <submittedName>
        <fullName evidence="2">DUF5615 family PIN-like protein</fullName>
    </submittedName>
</protein>
<dbReference type="InterPro" id="IPR041049">
    <property type="entry name" value="DUF5615"/>
</dbReference>
<reference evidence="2 3" key="1">
    <citation type="submission" date="2022-01" db="EMBL/GenBank/DDBJ databases">
        <authorList>
            <person name="Won M."/>
            <person name="Kim S.-J."/>
            <person name="Kwon S.-W."/>
        </authorList>
    </citation>
    <scope>NUCLEOTIDE SEQUENCE [LARGE SCALE GENOMIC DNA]</scope>
    <source>
        <strain evidence="2 3">KCTC 23505</strain>
    </source>
</reference>
<dbReference type="Proteomes" id="UP001521209">
    <property type="component" value="Unassembled WGS sequence"/>
</dbReference>
<sequence length="127" mass="14156">MRFLIDECLSVDLVRIAIGRGHQAEHVAHVGKAGWKDWNVARYAHEGDFVLVTNNAVDFRRLYAKQELHVGLIIIIPNAGLSLQRQLFQATLEELATQGEPINCVLEVDLIGDEATFAIYDLPESSS</sequence>
<feature type="domain" description="DUF5615" evidence="1">
    <location>
        <begin position="1"/>
        <end position="95"/>
    </location>
</feature>
<evidence type="ECO:0000313" key="2">
    <source>
        <dbReference type="EMBL" id="MCF3948901.1"/>
    </source>
</evidence>
<accession>A0ABS9E1L1</accession>